<protein>
    <submittedName>
        <fullName evidence="14">ATPase</fullName>
    </submittedName>
</protein>
<keyword evidence="4 12" id="KW-0812">Transmembrane</keyword>
<dbReference type="SFLD" id="SFLDF00027">
    <property type="entry name" value="p-type_atpase"/>
    <property type="match status" value="1"/>
</dbReference>
<dbReference type="AlphaFoldDB" id="A0A1B1YBI2"/>
<dbReference type="InterPro" id="IPR050510">
    <property type="entry name" value="Cation_transp_ATPase_P-type"/>
</dbReference>
<evidence type="ECO:0000256" key="7">
    <source>
        <dbReference type="ARBA" id="ARBA00022842"/>
    </source>
</evidence>
<dbReference type="PRINTS" id="PR00121">
    <property type="entry name" value="NAKATPASE"/>
</dbReference>
<evidence type="ECO:0000313" key="14">
    <source>
        <dbReference type="EMBL" id="ANW98112.1"/>
    </source>
</evidence>
<dbReference type="GO" id="GO:0006883">
    <property type="term" value="P:intracellular sodium ion homeostasis"/>
    <property type="evidence" value="ECO:0007669"/>
    <property type="project" value="TreeGrafter"/>
</dbReference>
<feature type="transmembrane region" description="Helical" evidence="12">
    <location>
        <begin position="761"/>
        <end position="788"/>
    </location>
</feature>
<feature type="transmembrane region" description="Helical" evidence="12">
    <location>
        <begin position="264"/>
        <end position="292"/>
    </location>
</feature>
<dbReference type="GO" id="GO:0005391">
    <property type="term" value="F:P-type sodium:potassium-exchanging transporter activity"/>
    <property type="evidence" value="ECO:0007669"/>
    <property type="project" value="TreeGrafter"/>
</dbReference>
<dbReference type="GO" id="GO:0005524">
    <property type="term" value="F:ATP binding"/>
    <property type="evidence" value="ECO:0007669"/>
    <property type="project" value="UniProtKB-KW"/>
</dbReference>
<dbReference type="SUPFAM" id="SSF81660">
    <property type="entry name" value="Metal cation-transporting ATPase, ATP-binding domain N"/>
    <property type="match status" value="1"/>
</dbReference>
<feature type="transmembrane region" description="Helical" evidence="12">
    <location>
        <begin position="237"/>
        <end position="258"/>
    </location>
</feature>
<dbReference type="InterPro" id="IPR008250">
    <property type="entry name" value="ATPase_P-typ_transduc_dom_A_sf"/>
</dbReference>
<dbReference type="InterPro" id="IPR006068">
    <property type="entry name" value="ATPase_P-typ_cation-transptr_C"/>
</dbReference>
<proteinExistence type="inferred from homology"/>
<dbReference type="InterPro" id="IPR023298">
    <property type="entry name" value="ATPase_P-typ_TM_dom_sf"/>
</dbReference>
<feature type="domain" description="Cation-transporting P-type ATPase N-terminal" evidence="13">
    <location>
        <begin position="2"/>
        <end position="73"/>
    </location>
</feature>
<keyword evidence="5" id="KW-0547">Nucleotide-binding</keyword>
<feature type="transmembrane region" description="Helical" evidence="12">
    <location>
        <begin position="693"/>
        <end position="714"/>
    </location>
</feature>
<dbReference type="InterPro" id="IPR023299">
    <property type="entry name" value="ATPase_P-typ_cyto_dom_N"/>
</dbReference>
<evidence type="ECO:0000256" key="11">
    <source>
        <dbReference type="ARBA" id="ARBA00048694"/>
    </source>
</evidence>
<keyword evidence="3" id="KW-1003">Cell membrane</keyword>
<keyword evidence="6" id="KW-0067">ATP-binding</keyword>
<name>A0A1B1YBI2_THEST</name>
<dbReference type="SUPFAM" id="SSF56784">
    <property type="entry name" value="HAD-like"/>
    <property type="match status" value="1"/>
</dbReference>
<dbReference type="GO" id="GO:1902600">
    <property type="term" value="P:proton transmembrane transport"/>
    <property type="evidence" value="ECO:0007669"/>
    <property type="project" value="TreeGrafter"/>
</dbReference>
<evidence type="ECO:0000256" key="1">
    <source>
        <dbReference type="ARBA" id="ARBA00004651"/>
    </source>
</evidence>
<dbReference type="PANTHER" id="PTHR43294">
    <property type="entry name" value="SODIUM/POTASSIUM-TRANSPORTING ATPASE SUBUNIT ALPHA"/>
    <property type="match status" value="1"/>
</dbReference>
<comment type="catalytic activity">
    <reaction evidence="11">
        <text>Ca(2+)(in) + ATP + H2O = Ca(2+)(out) + ADP + phosphate + H(+)</text>
        <dbReference type="Rhea" id="RHEA:18105"/>
        <dbReference type="ChEBI" id="CHEBI:15377"/>
        <dbReference type="ChEBI" id="CHEBI:15378"/>
        <dbReference type="ChEBI" id="CHEBI:29108"/>
        <dbReference type="ChEBI" id="CHEBI:30616"/>
        <dbReference type="ChEBI" id="CHEBI:43474"/>
        <dbReference type="ChEBI" id="CHEBI:456216"/>
        <dbReference type="EC" id="7.2.2.10"/>
    </reaction>
</comment>
<dbReference type="SUPFAM" id="SSF81653">
    <property type="entry name" value="Calcium ATPase, transduction domain A"/>
    <property type="match status" value="1"/>
</dbReference>
<dbReference type="Pfam" id="PF00122">
    <property type="entry name" value="E1-E2_ATPase"/>
    <property type="match status" value="1"/>
</dbReference>
<evidence type="ECO:0000256" key="3">
    <source>
        <dbReference type="ARBA" id="ARBA00022475"/>
    </source>
</evidence>
<dbReference type="InterPro" id="IPR044492">
    <property type="entry name" value="P_typ_ATPase_HD_dom"/>
</dbReference>
<keyword evidence="9 12" id="KW-1133">Transmembrane helix</keyword>
<dbReference type="InterPro" id="IPR023214">
    <property type="entry name" value="HAD_sf"/>
</dbReference>
<evidence type="ECO:0000256" key="6">
    <source>
        <dbReference type="ARBA" id="ARBA00022840"/>
    </source>
</evidence>
<dbReference type="EMBL" id="CP014672">
    <property type="protein sequence ID" value="ANW98112.1"/>
    <property type="molecule type" value="Genomic_DNA"/>
</dbReference>
<evidence type="ECO:0000256" key="9">
    <source>
        <dbReference type="ARBA" id="ARBA00022989"/>
    </source>
</evidence>
<dbReference type="InterPro" id="IPR004014">
    <property type="entry name" value="ATPase_P-typ_cation-transptr_N"/>
</dbReference>
<keyword evidence="10 12" id="KW-0472">Membrane</keyword>
<dbReference type="Gene3D" id="2.70.150.10">
    <property type="entry name" value="Calcium-transporting ATPase, cytoplasmic transduction domain A"/>
    <property type="match status" value="1"/>
</dbReference>
<comment type="similarity">
    <text evidence="2">Belongs to the cation transport ATPase (P-type) (TC 3.A.3) family. Type IIA subfamily.</text>
</comment>
<dbReference type="Gene3D" id="1.20.1110.10">
    <property type="entry name" value="Calcium-transporting ATPase, transmembrane domain"/>
    <property type="match status" value="1"/>
</dbReference>
<dbReference type="InterPro" id="IPR059000">
    <property type="entry name" value="ATPase_P-type_domA"/>
</dbReference>
<dbReference type="GO" id="GO:0030007">
    <property type="term" value="P:intracellular potassium ion homeostasis"/>
    <property type="evidence" value="ECO:0007669"/>
    <property type="project" value="TreeGrafter"/>
</dbReference>
<dbReference type="Gene3D" id="3.40.50.1000">
    <property type="entry name" value="HAD superfamily/HAD-like"/>
    <property type="match status" value="1"/>
</dbReference>
<evidence type="ECO:0000256" key="2">
    <source>
        <dbReference type="ARBA" id="ARBA00005675"/>
    </source>
</evidence>
<dbReference type="InterPro" id="IPR001757">
    <property type="entry name" value="P_typ_ATPase"/>
</dbReference>
<dbReference type="InterPro" id="IPR036412">
    <property type="entry name" value="HAD-like_sf"/>
</dbReference>
<evidence type="ECO:0000259" key="13">
    <source>
        <dbReference type="SMART" id="SM00831"/>
    </source>
</evidence>
<feature type="transmembrane region" description="Helical" evidence="12">
    <location>
        <begin position="868"/>
        <end position="886"/>
    </location>
</feature>
<evidence type="ECO:0000256" key="5">
    <source>
        <dbReference type="ARBA" id="ARBA00022741"/>
    </source>
</evidence>
<dbReference type="PROSITE" id="PS00154">
    <property type="entry name" value="ATPASE_E1_E2"/>
    <property type="match status" value="1"/>
</dbReference>
<gene>
    <name evidence="14" type="ORF">CSTERTH_03160</name>
</gene>
<dbReference type="NCBIfam" id="TIGR01494">
    <property type="entry name" value="ATPase_P-type"/>
    <property type="match status" value="3"/>
</dbReference>
<dbReference type="Pfam" id="PF13246">
    <property type="entry name" value="Cation_ATPase"/>
    <property type="match status" value="1"/>
</dbReference>
<dbReference type="SMART" id="SM00831">
    <property type="entry name" value="Cation_ATPase_N"/>
    <property type="match status" value="1"/>
</dbReference>
<dbReference type="SUPFAM" id="SSF81665">
    <property type="entry name" value="Calcium ATPase, transmembrane domain M"/>
    <property type="match status" value="1"/>
</dbReference>
<dbReference type="Pfam" id="PF00690">
    <property type="entry name" value="Cation_ATPase_N"/>
    <property type="match status" value="1"/>
</dbReference>
<keyword evidence="8" id="KW-1278">Translocase</keyword>
<dbReference type="RefSeq" id="WP_065821292.1">
    <property type="nucleotide sequence ID" value="NZ_CP014672.1"/>
</dbReference>
<dbReference type="InterPro" id="IPR018303">
    <property type="entry name" value="ATPase_P-typ_P_site"/>
</dbReference>
<comment type="subcellular location">
    <subcellularLocation>
        <location evidence="1">Cell membrane</location>
        <topology evidence="1">Multi-pass membrane protein</topology>
    </subcellularLocation>
</comment>
<keyword evidence="7" id="KW-0460">Magnesium</keyword>
<reference evidence="14 15" key="1">
    <citation type="submission" date="2016-02" db="EMBL/GenBank/DDBJ databases">
        <title>Comparison of Clostridium stercorarium subspecies using comparative genomics and transcriptomics.</title>
        <authorList>
            <person name="Schellenberg J."/>
            <person name="Thallinger G."/>
            <person name="Levin D.B."/>
            <person name="Zhang X."/>
            <person name="Alvare G."/>
            <person name="Fristensky B."/>
            <person name="Sparling R."/>
        </authorList>
    </citation>
    <scope>NUCLEOTIDE SEQUENCE [LARGE SCALE GENOMIC DNA]</scope>
    <source>
        <strain evidence="14 15">DSM 2910</strain>
    </source>
</reference>
<feature type="transmembrane region" description="Helical" evidence="12">
    <location>
        <begin position="45"/>
        <end position="71"/>
    </location>
</feature>
<dbReference type="Gene3D" id="3.40.1110.10">
    <property type="entry name" value="Calcium-transporting ATPase, cytoplasmic domain N"/>
    <property type="match status" value="1"/>
</dbReference>
<feature type="transmembrane region" description="Helical" evidence="12">
    <location>
        <begin position="77"/>
        <end position="93"/>
    </location>
</feature>
<dbReference type="OrthoDB" id="9760364at2"/>
<dbReference type="PRINTS" id="PR00119">
    <property type="entry name" value="CATATPASE"/>
</dbReference>
<evidence type="ECO:0000313" key="15">
    <source>
        <dbReference type="Proteomes" id="UP000092971"/>
    </source>
</evidence>
<dbReference type="Pfam" id="PF00689">
    <property type="entry name" value="Cation_ATPase_C"/>
    <property type="match status" value="1"/>
</dbReference>
<evidence type="ECO:0000256" key="4">
    <source>
        <dbReference type="ARBA" id="ARBA00022692"/>
    </source>
</evidence>
<evidence type="ECO:0000256" key="12">
    <source>
        <dbReference type="SAM" id="Phobius"/>
    </source>
</evidence>
<dbReference type="FunFam" id="1.20.1110.10:FF:000065">
    <property type="entry name" value="Sarcoplasmic/endoplasmic reticulum calcium ATPase 1"/>
    <property type="match status" value="1"/>
</dbReference>
<dbReference type="GO" id="GO:0036376">
    <property type="term" value="P:sodium ion export across plasma membrane"/>
    <property type="evidence" value="ECO:0007669"/>
    <property type="project" value="TreeGrafter"/>
</dbReference>
<sequence>MQAIRLLPNNVEKKKKDQGLSSAEARRRMEVYGKNKLATKKKKSWLLLFISQFTDFMVLVLLAATAISMIIGDITEAITILAIVFINALLGFYQEMHTEKIMEAIEKLAAPKAKVIRDNEMREIPAEEVVPGDLTVIEAGDRIPADGVLIMANELQVDESMLTGESMPVRKQVIHNETDTDATFPKNHVYMGCLVTAGTGRAVVTKTGMETEMGKIAHMIQEAEQQDTPLQKRLETLGTYIVIACLVICAIVSLTGIIRGENVFSMLLAGISLAVAAVPEGLPAVVTIALALGVQRMAKRNALVRKLPAVETLGCATVICSDKTGTLTENKMRVVSIYCGRTRYQVTRDDNEENKNRILFQGKPVDPVKMPALNLMALTGLLCGNVNIRKVEDEEKISEEYVFLGDPTEVALVRMAVEAGYDPEKIAEEYKRLREIPFDSERKMMSVMCSTPSGDRIIFAKGAPEVILQRCTSIMVANNERKILDYDIKRIEQENTYMAQNALRVIAMAYRIIEKGKSLPSDFEQQLTFLGLAGMMDPPRKEAYDAVEKCKIAGIKPVMITGDHKETAKAVAKELKIIDGNENVLTGNEIESLSDRELKERLKDTAVFARVLPKHKLRLVKAYKEKGYIVAMTGDGVNDAPAVKEADIGVAMGLTGTDVTRQAASMILMDDNFSTIVAAVEEGRNIYNNIRKFIRYLLSCNIGEVLTMFLGMLMGLPVPLLPAQILLVNLVTDGLPAIALSMETGDPDIMKQKSRDPNEHIFSGGLWQLIITRGIFIGVVTLLSFILVFRQSLSLEAARTAALVTLVLSQLIHVFECKSEKKNIFEINLLSNLWLVGAVFTSLSVLACVVYVPALQNVFKTVPLLPEYWLYVAGLCLLPPVISSFFRSKKDEA</sequence>
<dbReference type="Proteomes" id="UP000092971">
    <property type="component" value="Chromosome"/>
</dbReference>
<organism evidence="14 15">
    <name type="scientific">Thermoclostridium stercorarium subsp. thermolacticum DSM 2910</name>
    <dbReference type="NCBI Taxonomy" id="1121336"/>
    <lineage>
        <taxon>Bacteria</taxon>
        <taxon>Bacillati</taxon>
        <taxon>Bacillota</taxon>
        <taxon>Clostridia</taxon>
        <taxon>Eubacteriales</taxon>
        <taxon>Oscillospiraceae</taxon>
        <taxon>Thermoclostridium</taxon>
    </lineage>
</organism>
<dbReference type="GO" id="GO:0016887">
    <property type="term" value="F:ATP hydrolysis activity"/>
    <property type="evidence" value="ECO:0007669"/>
    <property type="project" value="InterPro"/>
</dbReference>
<dbReference type="PANTHER" id="PTHR43294:SF21">
    <property type="entry name" value="CATION TRANSPORTING ATPASE"/>
    <property type="match status" value="1"/>
</dbReference>
<evidence type="ECO:0000256" key="10">
    <source>
        <dbReference type="ARBA" id="ARBA00023136"/>
    </source>
</evidence>
<evidence type="ECO:0000256" key="8">
    <source>
        <dbReference type="ARBA" id="ARBA00022967"/>
    </source>
</evidence>
<dbReference type="GO" id="GO:0005886">
    <property type="term" value="C:plasma membrane"/>
    <property type="evidence" value="ECO:0007669"/>
    <property type="project" value="UniProtKB-SubCell"/>
</dbReference>
<accession>A0A1B1YBI2</accession>
<dbReference type="FunFam" id="3.40.50.1000:FF:000001">
    <property type="entry name" value="Phospholipid-transporting ATPase IC"/>
    <property type="match status" value="1"/>
</dbReference>
<dbReference type="SFLD" id="SFLDG00002">
    <property type="entry name" value="C1.7:_P-type_atpase_like"/>
    <property type="match status" value="1"/>
</dbReference>
<dbReference type="SFLD" id="SFLDS00003">
    <property type="entry name" value="Haloacid_Dehalogenase"/>
    <property type="match status" value="1"/>
</dbReference>
<feature type="transmembrane region" description="Helical" evidence="12">
    <location>
        <begin position="829"/>
        <end position="856"/>
    </location>
</feature>
<dbReference type="FunFam" id="3.40.50.1000:FF:000028">
    <property type="entry name" value="Calcium-transporting P-type ATPase, putative"/>
    <property type="match status" value="1"/>
</dbReference>
<dbReference type="GO" id="GO:1990573">
    <property type="term" value="P:potassium ion import across plasma membrane"/>
    <property type="evidence" value="ECO:0007669"/>
    <property type="project" value="TreeGrafter"/>
</dbReference>
<dbReference type="GO" id="GO:0005388">
    <property type="term" value="F:P-type calcium transporter activity"/>
    <property type="evidence" value="ECO:0007669"/>
    <property type="project" value="UniProtKB-EC"/>
</dbReference>